<organism evidence="2 3">
    <name type="scientific">Demequina sediminis</name>
    <dbReference type="NCBI Taxonomy" id="1930058"/>
    <lineage>
        <taxon>Bacteria</taxon>
        <taxon>Bacillati</taxon>
        <taxon>Actinomycetota</taxon>
        <taxon>Actinomycetes</taxon>
        <taxon>Micrococcales</taxon>
        <taxon>Demequinaceae</taxon>
        <taxon>Demequina</taxon>
    </lineage>
</organism>
<dbReference type="Proteomes" id="UP001426770">
    <property type="component" value="Unassembled WGS sequence"/>
</dbReference>
<evidence type="ECO:0008006" key="4">
    <source>
        <dbReference type="Google" id="ProtNLM"/>
    </source>
</evidence>
<sequence>MSGLPARAPEAVDGAAPCPVHPYGYHLRPRVAGAGSRTVFRDGSVLGLPARCPLLEEELLESDRELDFIDELWVRERASGSRGFTALTAALTAAALVIAVIDGATVWVVLGVLGAAATLGVAHAEAAVDRARLRRIRDWHRRVGIPH</sequence>
<proteinExistence type="predicted"/>
<feature type="transmembrane region" description="Helical" evidence="1">
    <location>
        <begin position="83"/>
        <end position="101"/>
    </location>
</feature>
<comment type="caution">
    <text evidence="2">The sequence shown here is derived from an EMBL/GenBank/DDBJ whole genome shotgun (WGS) entry which is preliminary data.</text>
</comment>
<evidence type="ECO:0000256" key="1">
    <source>
        <dbReference type="SAM" id="Phobius"/>
    </source>
</evidence>
<keyword evidence="1" id="KW-0812">Transmembrane</keyword>
<dbReference type="EMBL" id="BAABRR010000001">
    <property type="protein sequence ID" value="GAA5517779.1"/>
    <property type="molecule type" value="Genomic_DNA"/>
</dbReference>
<feature type="transmembrane region" description="Helical" evidence="1">
    <location>
        <begin position="107"/>
        <end position="128"/>
    </location>
</feature>
<keyword evidence="1" id="KW-0472">Membrane</keyword>
<accession>A0ABP9WD67</accession>
<keyword evidence="3" id="KW-1185">Reference proteome</keyword>
<dbReference type="RefSeq" id="WP_286215819.1">
    <property type="nucleotide sequence ID" value="NZ_AP027736.1"/>
</dbReference>
<gene>
    <name evidence="2" type="ORF">Lsed01_00189</name>
</gene>
<evidence type="ECO:0000313" key="3">
    <source>
        <dbReference type="Proteomes" id="UP001426770"/>
    </source>
</evidence>
<evidence type="ECO:0000313" key="2">
    <source>
        <dbReference type="EMBL" id="GAA5517779.1"/>
    </source>
</evidence>
<reference evidence="2 3" key="1">
    <citation type="submission" date="2024-02" db="EMBL/GenBank/DDBJ databases">
        <title>Lysinimicrobium sediminis NBRC 112286.</title>
        <authorList>
            <person name="Ichikawa N."/>
            <person name="Katano-Makiyama Y."/>
            <person name="Hidaka K."/>
        </authorList>
    </citation>
    <scope>NUCLEOTIDE SEQUENCE [LARGE SCALE GENOMIC DNA]</scope>
    <source>
        <strain evidence="2 3">NBRC 112286</strain>
    </source>
</reference>
<name>A0ABP9WD67_9MICO</name>
<protein>
    <recommendedName>
        <fullName evidence="4">DUF3040 domain-containing protein</fullName>
    </recommendedName>
</protein>
<keyword evidence="1" id="KW-1133">Transmembrane helix</keyword>